<keyword evidence="3" id="KW-1185">Reference proteome</keyword>
<proteinExistence type="predicted"/>
<keyword evidence="1" id="KW-1133">Transmembrane helix</keyword>
<protein>
    <submittedName>
        <fullName evidence="2">Uncharacterized protein</fullName>
    </submittedName>
</protein>
<keyword evidence="1" id="KW-0812">Transmembrane</keyword>
<evidence type="ECO:0000313" key="2">
    <source>
        <dbReference type="EMBL" id="AZU99601.1"/>
    </source>
</evidence>
<reference evidence="2" key="1">
    <citation type="submission" date="2018-12" db="EMBL/GenBank/DDBJ databases">
        <title>Characterization of a N4-like bacteriophage infecting a coral-derived Vibrio strain.</title>
        <authorList>
            <person name="Huang S."/>
        </authorList>
    </citation>
    <scope>NUCLEOTIDE SEQUENCE [LARGE SCALE GENOMIC DNA]</scope>
</reference>
<keyword evidence="1" id="KW-0472">Membrane</keyword>
<dbReference type="EMBL" id="MK301608">
    <property type="protein sequence ID" value="AZU99601.1"/>
    <property type="molecule type" value="Genomic_DNA"/>
</dbReference>
<feature type="transmembrane region" description="Helical" evidence="1">
    <location>
        <begin position="7"/>
        <end position="25"/>
    </location>
</feature>
<organism evidence="2">
    <name type="scientific">Vibrio virus vB_VspP_SBP1</name>
    <dbReference type="NCBI Taxonomy" id="2500581"/>
    <lineage>
        <taxon>Viruses</taxon>
        <taxon>Duplodnaviria</taxon>
        <taxon>Heunggongvirae</taxon>
        <taxon>Uroviricota</taxon>
        <taxon>Caudoviricetes</taxon>
        <taxon>Schitoviridae</taxon>
        <taxon>Electravirus</taxon>
        <taxon>Electravirus Sbp1</taxon>
    </lineage>
</organism>
<dbReference type="Proteomes" id="UP000290131">
    <property type="component" value="Segment"/>
</dbReference>
<evidence type="ECO:0000313" key="3">
    <source>
        <dbReference type="Proteomes" id="UP000290131"/>
    </source>
</evidence>
<name>A0A3T0IIG5_9CAUD</name>
<accession>A0A3T0IIG5</accession>
<gene>
    <name evidence="2" type="ORF">SBP1_gp009</name>
</gene>
<sequence>MESDDKCLIWVIGIMCAFFLFLLTFDATFKALEREHDIQQQRLEIKQRQMALQHGELRAQIRLHCLERTDISGDAKSKECWDEL</sequence>
<evidence type="ECO:0000256" key="1">
    <source>
        <dbReference type="SAM" id="Phobius"/>
    </source>
</evidence>